<keyword evidence="2" id="KW-1185">Reference proteome</keyword>
<dbReference type="RefSeq" id="WP_264945945.1">
    <property type="nucleotide sequence ID" value="NZ_JAPDRA010000010.1"/>
</dbReference>
<dbReference type="Gene3D" id="2.40.10.270">
    <property type="entry name" value="Bacteriophage SPP1 head-tail adaptor protein"/>
    <property type="match status" value="1"/>
</dbReference>
<dbReference type="EMBL" id="JBHTJG010000010">
    <property type="protein sequence ID" value="MFD0948112.1"/>
    <property type="molecule type" value="Genomic_DNA"/>
</dbReference>
<comment type="caution">
    <text evidence="1">The sequence shown here is derived from an EMBL/GenBank/DDBJ whole genome shotgun (WGS) entry which is preliminary data.</text>
</comment>
<dbReference type="InterPro" id="IPR008767">
    <property type="entry name" value="Phage_SPP1_head-tail_adaptor"/>
</dbReference>
<dbReference type="InterPro" id="IPR038666">
    <property type="entry name" value="SSP1_head-tail_sf"/>
</dbReference>
<accession>A0ABW3HF14</accession>
<dbReference type="Proteomes" id="UP001596977">
    <property type="component" value="Unassembled WGS sequence"/>
</dbReference>
<name>A0ABW3HF14_9SPHN</name>
<gene>
    <name evidence="1" type="ORF">ACFQ1E_17345</name>
</gene>
<reference evidence="2" key="1">
    <citation type="journal article" date="2019" name="Int. J. Syst. Evol. Microbiol.">
        <title>The Global Catalogue of Microorganisms (GCM) 10K type strain sequencing project: providing services to taxonomists for standard genome sequencing and annotation.</title>
        <authorList>
            <consortium name="The Broad Institute Genomics Platform"/>
            <consortium name="The Broad Institute Genome Sequencing Center for Infectious Disease"/>
            <person name="Wu L."/>
            <person name="Ma J."/>
        </authorList>
    </citation>
    <scope>NUCLEOTIDE SEQUENCE [LARGE SCALE GENOMIC DNA]</scope>
    <source>
        <strain evidence="2">CCUG 62982</strain>
    </source>
</reference>
<evidence type="ECO:0000313" key="2">
    <source>
        <dbReference type="Proteomes" id="UP001596977"/>
    </source>
</evidence>
<organism evidence="1 2">
    <name type="scientific">Sphingomonas canadensis</name>
    <dbReference type="NCBI Taxonomy" id="1219257"/>
    <lineage>
        <taxon>Bacteria</taxon>
        <taxon>Pseudomonadati</taxon>
        <taxon>Pseudomonadota</taxon>
        <taxon>Alphaproteobacteria</taxon>
        <taxon>Sphingomonadales</taxon>
        <taxon>Sphingomonadaceae</taxon>
        <taxon>Sphingomonas</taxon>
    </lineage>
</organism>
<proteinExistence type="predicted"/>
<protein>
    <submittedName>
        <fullName evidence="1">Head-tail adaptor protein</fullName>
    </submittedName>
</protein>
<evidence type="ECO:0000313" key="1">
    <source>
        <dbReference type="EMBL" id="MFD0948112.1"/>
    </source>
</evidence>
<dbReference type="Pfam" id="PF05521">
    <property type="entry name" value="Phage_HCP"/>
    <property type="match status" value="1"/>
</dbReference>
<sequence>MLPAGARNRRIEFQRAHHVKSPLGPKVPAEWQHVQMAWAAVSYGRAEERRNAAAEGASAAATFRVLSSAALRALRETDCRILMDGQAWNVTAITPVNGRNFELEFTAIAAKG</sequence>